<evidence type="ECO:0000256" key="1">
    <source>
        <dbReference type="ARBA" id="ARBA00007447"/>
    </source>
</evidence>
<feature type="active site" evidence="6">
    <location>
        <position position="254"/>
    </location>
</feature>
<comment type="caution">
    <text evidence="10">The sequence shown here is derived from an EMBL/GenBank/DDBJ whole genome shotgun (WGS) entry which is preliminary data.</text>
</comment>
<keyword evidence="11" id="KW-1185">Reference proteome</keyword>
<dbReference type="PANTHER" id="PTHR47966:SF65">
    <property type="entry name" value="ASPARTIC-TYPE ENDOPEPTIDASE"/>
    <property type="match status" value="1"/>
</dbReference>
<dbReference type="SUPFAM" id="SSF50630">
    <property type="entry name" value="Acid proteases"/>
    <property type="match status" value="1"/>
</dbReference>
<feature type="domain" description="Peptidase A1" evidence="9">
    <location>
        <begin position="67"/>
        <end position="359"/>
    </location>
</feature>
<feature type="chain" id="PRO_5015721245" evidence="8">
    <location>
        <begin position="19"/>
        <end position="376"/>
    </location>
</feature>
<evidence type="ECO:0000256" key="4">
    <source>
        <dbReference type="ARBA" id="ARBA00022750"/>
    </source>
</evidence>
<dbReference type="STRING" id="45607.A0A2T0FH53"/>
<evidence type="ECO:0000313" key="10">
    <source>
        <dbReference type="EMBL" id="PRT54328.1"/>
    </source>
</evidence>
<dbReference type="PROSITE" id="PS00141">
    <property type="entry name" value="ASP_PROTEASE"/>
    <property type="match status" value="1"/>
</dbReference>
<evidence type="ECO:0000256" key="6">
    <source>
        <dbReference type="PIRSR" id="PIRSR601461-1"/>
    </source>
</evidence>
<dbReference type="AlphaFoldDB" id="A0A2T0FH53"/>
<comment type="similarity">
    <text evidence="1 7">Belongs to the peptidase A1 family.</text>
</comment>
<evidence type="ECO:0000313" key="11">
    <source>
        <dbReference type="Proteomes" id="UP000238350"/>
    </source>
</evidence>
<evidence type="ECO:0000256" key="7">
    <source>
        <dbReference type="RuleBase" id="RU000454"/>
    </source>
</evidence>
<dbReference type="InterPro" id="IPR021109">
    <property type="entry name" value="Peptidase_aspartic_dom_sf"/>
</dbReference>
<evidence type="ECO:0000259" key="9">
    <source>
        <dbReference type="PROSITE" id="PS51767"/>
    </source>
</evidence>
<dbReference type="InterPro" id="IPR033121">
    <property type="entry name" value="PEPTIDASE_A1"/>
</dbReference>
<protein>
    <submittedName>
        <fullName evidence="10">Candidapepsin</fullName>
    </submittedName>
</protein>
<evidence type="ECO:0000256" key="2">
    <source>
        <dbReference type="ARBA" id="ARBA00022670"/>
    </source>
</evidence>
<dbReference type="CDD" id="cd05474">
    <property type="entry name" value="SAP_like"/>
    <property type="match status" value="1"/>
</dbReference>
<keyword evidence="5 7" id="KW-0378">Hydrolase</keyword>
<dbReference type="GO" id="GO:0006508">
    <property type="term" value="P:proteolysis"/>
    <property type="evidence" value="ECO:0007669"/>
    <property type="project" value="UniProtKB-KW"/>
</dbReference>
<dbReference type="RefSeq" id="XP_024664273.1">
    <property type="nucleotide sequence ID" value="XM_024808505.1"/>
</dbReference>
<evidence type="ECO:0000256" key="5">
    <source>
        <dbReference type="ARBA" id="ARBA00022801"/>
    </source>
</evidence>
<feature type="active site" evidence="6">
    <location>
        <position position="85"/>
    </location>
</feature>
<dbReference type="Gene3D" id="2.40.70.10">
    <property type="entry name" value="Acid Proteases"/>
    <property type="match status" value="2"/>
</dbReference>
<accession>A0A2T0FH53</accession>
<dbReference type="OrthoDB" id="771136at2759"/>
<organism evidence="10 11">
    <name type="scientific">Wickerhamiella sorbophila</name>
    <dbReference type="NCBI Taxonomy" id="45607"/>
    <lineage>
        <taxon>Eukaryota</taxon>
        <taxon>Fungi</taxon>
        <taxon>Dikarya</taxon>
        <taxon>Ascomycota</taxon>
        <taxon>Saccharomycotina</taxon>
        <taxon>Dipodascomycetes</taxon>
        <taxon>Dipodascales</taxon>
        <taxon>Trichomonascaceae</taxon>
        <taxon>Wickerhamiella</taxon>
    </lineage>
</organism>
<dbReference type="Proteomes" id="UP000238350">
    <property type="component" value="Unassembled WGS sequence"/>
</dbReference>
<dbReference type="EMBL" id="NDIQ01000021">
    <property type="protein sequence ID" value="PRT54328.1"/>
    <property type="molecule type" value="Genomic_DNA"/>
</dbReference>
<feature type="signal peptide" evidence="8">
    <location>
        <begin position="1"/>
        <end position="18"/>
    </location>
</feature>
<dbReference type="GO" id="GO:0004190">
    <property type="term" value="F:aspartic-type endopeptidase activity"/>
    <property type="evidence" value="ECO:0007669"/>
    <property type="project" value="UniProtKB-KW"/>
</dbReference>
<dbReference type="InterPro" id="IPR001461">
    <property type="entry name" value="Aspartic_peptidase_A1"/>
</dbReference>
<dbReference type="Pfam" id="PF00026">
    <property type="entry name" value="Asp"/>
    <property type="match status" value="1"/>
</dbReference>
<dbReference type="PRINTS" id="PR00792">
    <property type="entry name" value="PEPSIN"/>
</dbReference>
<dbReference type="PROSITE" id="PS51767">
    <property type="entry name" value="PEPTIDASE_A1"/>
    <property type="match status" value="1"/>
</dbReference>
<sequence>MKYSAFAITLATLSTVFASPIARDADSKSGFLTIPVVRVHAPNNSSVSHIAKRSTIPVSLSNQVYLYLATFDLGTPEQSVTAQIDTGSSDLWVYGPNSNAPGASYDPSDSSTYEYLSNDFSIEYVDGTEINGDWVTDTVTIGSAAVTNQQFAYTNAEASNGLNYGVFGIGFENDESTSSEYTNVPQNLKNQGFISQNAYSLYLDDIDANTGTLLFGGIDEAKYSGSMAVLPIESNSAFQVSVSVVGSSTQGILDSGTSLTYLDSDTVEQIANIYGATWDQSQGAYILNSQPSGNPLVYTFGNVEIQVGLDELFIENEDGSYTLTILPNSETQGINLLGDSTLRSAYVVYQLDSNQIGIAQAKYTSSSNIVPITGSL</sequence>
<dbReference type="InterPro" id="IPR033876">
    <property type="entry name" value="SAP-like"/>
</dbReference>
<proteinExistence type="inferred from homology"/>
<dbReference type="PANTHER" id="PTHR47966">
    <property type="entry name" value="BETA-SITE APP-CLEAVING ENZYME, ISOFORM A-RELATED"/>
    <property type="match status" value="1"/>
</dbReference>
<keyword evidence="4 7" id="KW-0064">Aspartyl protease</keyword>
<keyword evidence="3 8" id="KW-0732">Signal</keyword>
<name>A0A2T0FH53_9ASCO</name>
<dbReference type="InterPro" id="IPR001969">
    <property type="entry name" value="Aspartic_peptidase_AS"/>
</dbReference>
<reference evidence="10 11" key="1">
    <citation type="submission" date="2017-04" db="EMBL/GenBank/DDBJ databases">
        <title>Genome sequencing of [Candida] sorbophila.</title>
        <authorList>
            <person name="Ahn J.O."/>
        </authorList>
    </citation>
    <scope>NUCLEOTIDE SEQUENCE [LARGE SCALE GENOMIC DNA]</scope>
    <source>
        <strain evidence="10 11">DS02</strain>
    </source>
</reference>
<dbReference type="GeneID" id="36515696"/>
<evidence type="ECO:0000256" key="3">
    <source>
        <dbReference type="ARBA" id="ARBA00022729"/>
    </source>
</evidence>
<gene>
    <name evidence="10" type="ORF">B9G98_01948</name>
</gene>
<evidence type="ECO:0000256" key="8">
    <source>
        <dbReference type="SAM" id="SignalP"/>
    </source>
</evidence>
<keyword evidence="2 7" id="KW-0645">Protease</keyword>